<feature type="transmembrane region" description="Helical" evidence="1">
    <location>
        <begin position="83"/>
        <end position="105"/>
    </location>
</feature>
<feature type="transmembrane region" description="Helical" evidence="1">
    <location>
        <begin position="556"/>
        <end position="581"/>
    </location>
</feature>
<organism evidence="2 3">
    <name type="scientific">Massariosphaeria phaeospora</name>
    <dbReference type="NCBI Taxonomy" id="100035"/>
    <lineage>
        <taxon>Eukaryota</taxon>
        <taxon>Fungi</taxon>
        <taxon>Dikarya</taxon>
        <taxon>Ascomycota</taxon>
        <taxon>Pezizomycotina</taxon>
        <taxon>Dothideomycetes</taxon>
        <taxon>Pleosporomycetidae</taxon>
        <taxon>Pleosporales</taxon>
        <taxon>Pleosporales incertae sedis</taxon>
        <taxon>Massariosphaeria</taxon>
    </lineage>
</organism>
<evidence type="ECO:0000256" key="1">
    <source>
        <dbReference type="SAM" id="Phobius"/>
    </source>
</evidence>
<evidence type="ECO:0000313" key="2">
    <source>
        <dbReference type="EMBL" id="KAF2874177.1"/>
    </source>
</evidence>
<comment type="caution">
    <text evidence="2">The sequence shown here is derived from an EMBL/GenBank/DDBJ whole genome shotgun (WGS) entry which is preliminary data.</text>
</comment>
<proteinExistence type="predicted"/>
<dbReference type="OrthoDB" id="3344043at2759"/>
<feature type="transmembrane region" description="Helical" evidence="1">
    <location>
        <begin position="14"/>
        <end position="37"/>
    </location>
</feature>
<keyword evidence="1" id="KW-1133">Transmembrane helix</keyword>
<protein>
    <submittedName>
        <fullName evidence="2">Uncharacterized protein</fullName>
    </submittedName>
</protein>
<gene>
    <name evidence="2" type="ORF">BDV95DRAFT_666115</name>
</gene>
<dbReference type="Proteomes" id="UP000481861">
    <property type="component" value="Unassembled WGS sequence"/>
</dbReference>
<name>A0A7C8I9P3_9PLEO</name>
<sequence>MPFTNPWGPHTSKIILQCSLITIPMLASTMALLWIVFSNKIEETCPYSELCPGPDVMNTTLKSNYYVDYPVARLAFISSWSSTVSLALVGFMMSIYAFTSAADLIRLSQDSTRQQALPSPHQMSLLLRTLNSESLILWSLATSVVKRLFSEKFKNDSCSQKSSRIVQTSVAFFVVGITASLLIQGADVYFHVAAEAIELAQIHVLSSTSHHYSKGLAPWCLNRPALGSMGYKSFWGCSISGQLATNGPRLNLFVTNNTAIFDLMNSKSKDYQIFNFTDSNDLQYALVGPGGVDTAMDWKATSFGVSTSCSAIPEDACAVKNSTMKEIDDGPNQVVTLKPFRCTLDRAGIDVSGNITPSVTGVHTMNFHKYLRESTPFYDQTLAALPNLSTTMEGTLSEDPSDIFKNPWSTLIMRNVFGIQGDIFGLPPSFRNDKRVWGQENSAGSHVLLHCNVTVWDVMYTAIGSKVTSLTSTPSNGSIAGISSMYGLRSLNSLASKMQALSRGTEARTSVDTLVRSLELELSRVYTYPLAAQLSNRPSLLAQQRVSKVITKLPAAALWLLVVANLLFALLGFSLAVSAILRTTPDVHQVQMRLGVTGLAAALFDKIQSERSADTDDNLFEENWKKMPTNIKRVGVEKTDTGGSAFKLYH</sequence>
<dbReference type="AlphaFoldDB" id="A0A7C8I9P3"/>
<dbReference type="EMBL" id="JAADJZ010000006">
    <property type="protein sequence ID" value="KAF2874177.1"/>
    <property type="molecule type" value="Genomic_DNA"/>
</dbReference>
<dbReference type="PROSITE" id="PS50096">
    <property type="entry name" value="IQ"/>
    <property type="match status" value="1"/>
</dbReference>
<keyword evidence="3" id="KW-1185">Reference proteome</keyword>
<keyword evidence="1" id="KW-0472">Membrane</keyword>
<evidence type="ECO:0000313" key="3">
    <source>
        <dbReference type="Proteomes" id="UP000481861"/>
    </source>
</evidence>
<reference evidence="2 3" key="1">
    <citation type="submission" date="2020-01" db="EMBL/GenBank/DDBJ databases">
        <authorList>
            <consortium name="DOE Joint Genome Institute"/>
            <person name="Haridas S."/>
            <person name="Albert R."/>
            <person name="Binder M."/>
            <person name="Bloem J."/>
            <person name="Labutti K."/>
            <person name="Salamov A."/>
            <person name="Andreopoulos B."/>
            <person name="Baker S.E."/>
            <person name="Barry K."/>
            <person name="Bills G."/>
            <person name="Bluhm B.H."/>
            <person name="Cannon C."/>
            <person name="Castanera R."/>
            <person name="Culley D.E."/>
            <person name="Daum C."/>
            <person name="Ezra D."/>
            <person name="Gonzalez J.B."/>
            <person name="Henrissat B."/>
            <person name="Kuo A."/>
            <person name="Liang C."/>
            <person name="Lipzen A."/>
            <person name="Lutzoni F."/>
            <person name="Magnuson J."/>
            <person name="Mondo S."/>
            <person name="Nolan M."/>
            <person name="Ohm R."/>
            <person name="Pangilinan J."/>
            <person name="Park H.-J.H."/>
            <person name="Ramirez L."/>
            <person name="Alfaro M."/>
            <person name="Sun H."/>
            <person name="Tritt A."/>
            <person name="Yoshinaga Y."/>
            <person name="Zwiers L.-H.L."/>
            <person name="Turgeon B.G."/>
            <person name="Goodwin S.B."/>
            <person name="Spatafora J.W."/>
            <person name="Crous P.W."/>
            <person name="Grigoriev I.V."/>
        </authorList>
    </citation>
    <scope>NUCLEOTIDE SEQUENCE [LARGE SCALE GENOMIC DNA]</scope>
    <source>
        <strain evidence="2 3">CBS 611.86</strain>
    </source>
</reference>
<accession>A0A7C8I9P3</accession>
<keyword evidence="1" id="KW-0812">Transmembrane</keyword>